<gene>
    <name evidence="4" type="ORF">TELCIR_23182</name>
</gene>
<dbReference type="Proteomes" id="UP000230423">
    <property type="component" value="Unassembled WGS sequence"/>
</dbReference>
<dbReference type="OrthoDB" id="329835at2759"/>
<evidence type="ECO:0000313" key="4">
    <source>
        <dbReference type="EMBL" id="PIO55432.1"/>
    </source>
</evidence>
<evidence type="ECO:0000256" key="1">
    <source>
        <dbReference type="ARBA" id="ARBA00022450"/>
    </source>
</evidence>
<dbReference type="InterPro" id="IPR036291">
    <property type="entry name" value="NAD(P)-bd_dom_sf"/>
</dbReference>
<keyword evidence="5" id="KW-1185">Reference proteome</keyword>
<keyword evidence="2" id="KW-0597">Phosphoprotein</keyword>
<dbReference type="Pfam" id="PF02801">
    <property type="entry name" value="Ketoacyl-synt_C"/>
    <property type="match status" value="1"/>
</dbReference>
<protein>
    <submittedName>
        <fullName evidence="4">Beta-ketoacyl synthase protein</fullName>
    </submittedName>
</protein>
<dbReference type="Gene3D" id="3.30.70.3290">
    <property type="match status" value="1"/>
</dbReference>
<dbReference type="SUPFAM" id="SSF51735">
    <property type="entry name" value="NAD(P)-binding Rossmann-fold domains"/>
    <property type="match status" value="1"/>
</dbReference>
<dbReference type="PROSITE" id="PS52004">
    <property type="entry name" value="KS3_2"/>
    <property type="match status" value="1"/>
</dbReference>
<dbReference type="Gene3D" id="3.40.47.10">
    <property type="match status" value="1"/>
</dbReference>
<dbReference type="PANTHER" id="PTHR43775:SF37">
    <property type="entry name" value="SI:DKEY-61P9.11"/>
    <property type="match status" value="1"/>
</dbReference>
<dbReference type="GO" id="GO:0004312">
    <property type="term" value="F:fatty acid synthase activity"/>
    <property type="evidence" value="ECO:0007669"/>
    <property type="project" value="TreeGrafter"/>
</dbReference>
<evidence type="ECO:0000313" key="5">
    <source>
        <dbReference type="Proteomes" id="UP000230423"/>
    </source>
</evidence>
<dbReference type="EMBL" id="KZ386091">
    <property type="protein sequence ID" value="PIO55432.1"/>
    <property type="molecule type" value="Genomic_DNA"/>
</dbReference>
<dbReference type="AlphaFoldDB" id="A0A2G9TD31"/>
<sequence length="588" mass="66296">MRALNSGNIDHVECHGTGTSLGDPIEIRAVSRCYGAATISSIKSLLGHAEAASGIVSLLACLQQMKHNYRAPQSCFTCPNPKAEFGELVVSAIGEETSADRMAINNFGFSGTNCSIIVEKLPPRLFPDQIFAKYHMAPISSTDRGSLRRMVDEFKSYVEESDQLIGHICTKLQKGRPFHRYRHCILYNCKRQIVWETGAPLDDTESLGPLHVPDFTIFAYGHGFHHYQQNNRGNGPHGFFKQLIPKLDPKNTPEFPITPLRFHQFIASSYVDGHSINWNVYNSDTLNKDTLLPPYHFNNKKYWPFEKQFACNFPASKSSRKQIYYERTRLKVPQSHQRDRSLPVVNLGMHVGLANCEHHTVSEFQLLSSSHQKRIVLFHPCSSSITEALELISLWQILETQSNFVLVIACRNNGTSYTEWTTLCRTLASERLLPYKFVSYTSFEELESELSFEDIYECIFYEQSCRYVERLAPVTLKKSQFVSPKHLLITGGTGGVGKRIIEFMNPERTTVVTRNPKNGPARRDGGSQTFIESKLATLSLPANEEYDVVVHCAGVVDNALMASMDYSRITHNGDPLGTVEEYWDASGG</sequence>
<dbReference type="InterPro" id="IPR020841">
    <property type="entry name" value="PKS_Beta-ketoAc_synthase_dom"/>
</dbReference>
<evidence type="ECO:0000259" key="3">
    <source>
        <dbReference type="PROSITE" id="PS52004"/>
    </source>
</evidence>
<name>A0A2G9TD31_TELCI</name>
<feature type="domain" description="Ketosynthase family 3 (KS3)" evidence="3">
    <location>
        <begin position="1"/>
        <end position="120"/>
    </location>
</feature>
<dbReference type="InterPro" id="IPR050091">
    <property type="entry name" value="PKS_NRPS_Biosynth_Enz"/>
</dbReference>
<dbReference type="Gene3D" id="3.40.50.720">
    <property type="entry name" value="NAD(P)-binding Rossmann-like Domain"/>
    <property type="match status" value="1"/>
</dbReference>
<evidence type="ECO:0000256" key="2">
    <source>
        <dbReference type="ARBA" id="ARBA00022553"/>
    </source>
</evidence>
<keyword evidence="1" id="KW-0596">Phosphopantetheine</keyword>
<reference evidence="4 5" key="1">
    <citation type="submission" date="2015-09" db="EMBL/GenBank/DDBJ databases">
        <title>Draft genome of the parasitic nematode Teladorsagia circumcincta isolate WARC Sus (inbred).</title>
        <authorList>
            <person name="Mitreva M."/>
        </authorList>
    </citation>
    <scope>NUCLEOTIDE SEQUENCE [LARGE SCALE GENOMIC DNA]</scope>
    <source>
        <strain evidence="4 5">S</strain>
    </source>
</reference>
<dbReference type="SUPFAM" id="SSF53901">
    <property type="entry name" value="Thiolase-like"/>
    <property type="match status" value="1"/>
</dbReference>
<dbReference type="InterPro" id="IPR014031">
    <property type="entry name" value="Ketoacyl_synth_C"/>
</dbReference>
<organism evidence="4 5">
    <name type="scientific">Teladorsagia circumcincta</name>
    <name type="common">Brown stomach worm</name>
    <name type="synonym">Ostertagia circumcincta</name>
    <dbReference type="NCBI Taxonomy" id="45464"/>
    <lineage>
        <taxon>Eukaryota</taxon>
        <taxon>Metazoa</taxon>
        <taxon>Ecdysozoa</taxon>
        <taxon>Nematoda</taxon>
        <taxon>Chromadorea</taxon>
        <taxon>Rhabditida</taxon>
        <taxon>Rhabditina</taxon>
        <taxon>Rhabditomorpha</taxon>
        <taxon>Strongyloidea</taxon>
        <taxon>Trichostrongylidae</taxon>
        <taxon>Teladorsagia</taxon>
    </lineage>
</organism>
<dbReference type="InterPro" id="IPR016039">
    <property type="entry name" value="Thiolase-like"/>
</dbReference>
<dbReference type="PANTHER" id="PTHR43775">
    <property type="entry name" value="FATTY ACID SYNTHASE"/>
    <property type="match status" value="1"/>
</dbReference>
<proteinExistence type="predicted"/>
<dbReference type="GO" id="GO:0006633">
    <property type="term" value="P:fatty acid biosynthetic process"/>
    <property type="evidence" value="ECO:0007669"/>
    <property type="project" value="TreeGrafter"/>
</dbReference>
<accession>A0A2G9TD31</accession>